<feature type="region of interest" description="Disordered" evidence="7">
    <location>
        <begin position="880"/>
        <end position="910"/>
    </location>
</feature>
<dbReference type="FunFam" id="3.10.590.10:FF:000003">
    <property type="entry name" value="Thymocyte nuclear protein 1"/>
    <property type="match status" value="1"/>
</dbReference>
<accession>A0A6A5UXD4</accession>
<feature type="region of interest" description="Disordered" evidence="7">
    <location>
        <begin position="600"/>
        <end position="694"/>
    </location>
</feature>
<feature type="chain" id="PRO_5025435709" description="Thymocyte nuclear protein 1" evidence="8">
    <location>
        <begin position="16"/>
        <end position="910"/>
    </location>
</feature>
<dbReference type="Pfam" id="PF00135">
    <property type="entry name" value="COesterase"/>
    <property type="match status" value="1"/>
</dbReference>
<name>A0A6A5UXD4_9PLEO</name>
<dbReference type="InterPro" id="IPR047197">
    <property type="entry name" value="THYN1-like_EVE"/>
</dbReference>
<proteinExistence type="inferred from homology"/>
<dbReference type="AlphaFoldDB" id="A0A6A5UXD4"/>
<evidence type="ECO:0000259" key="10">
    <source>
        <dbReference type="Pfam" id="PF01878"/>
    </source>
</evidence>
<dbReference type="PANTHER" id="PTHR43918">
    <property type="entry name" value="ACETYLCHOLINESTERASE"/>
    <property type="match status" value="1"/>
</dbReference>
<dbReference type="OrthoDB" id="408631at2759"/>
<dbReference type="SUPFAM" id="SSF88697">
    <property type="entry name" value="PUA domain-like"/>
    <property type="match status" value="1"/>
</dbReference>
<evidence type="ECO:0000256" key="8">
    <source>
        <dbReference type="SAM" id="SignalP"/>
    </source>
</evidence>
<dbReference type="GO" id="GO:0005634">
    <property type="term" value="C:nucleus"/>
    <property type="evidence" value="ECO:0007669"/>
    <property type="project" value="UniProtKB-SubCell"/>
</dbReference>
<sequence length="910" mass="100118">MKLLVLAACAAAVTAIATPKPRVHNVDGDITYEGFTRNGVEVFLGIPYAQDTGGQNRFKPPQPFSFPPNSVVDATKPGPACPQPLGQWNAPLTLLNVTKEGISEDCLNLNIVRPGEDTMYPPNGLPVMVWIHGGSFWVGSNMEPTHEPDGLVRNSVDEGTPIIHVAINYRLGLFGFAQSGALRQERSENAGLRDQRAAIEWVRDNIYHFGGNRDRITIHGQSSGGLAVGMQLLAYGGEKELPFQQGICQSQALEPGITANFTSDAMRLVIEKVNCNPGNSSTDSTEVIACLRSKDMQTLYDASAATYVGDIAHNIGDVWLPSVDGDFLPDVPSKLIAEGRFGKATYMFGWTQDDVNFFTNISISSENDTLNFLTTYLPKVDPYASIYPEADWNIKEYLQLYSVKAFLPPPGTNLTGDFYRTARVFRDILMVCEPILLAEAIHRKGQRVYMYNFNQTLLDPIIESVYGIKGMGVVHTSEFAYIFGNLSHYNVSGYPFNPTEADYTLAQRASRSWASFAHSGDPSHGNSVVTEHGGLQYWWPAFWRLEEFNQYKMKPRRPGHMYVYTIGGPSEGLWPLDGPESIEPVSSQGLAEKAPHQLRTAIPPSAMAGTRRSTRQSATTAPKYAEPDSSVSEGEAPKRTAKKATRRKRARDDDENENVVKDSSPPPKKAARSKSKSTKPAPEPTTQTPSDTDIAAAPRALSSLEPSSPSNRDASGAQEIYWLLKAEPLPRYENGVNVAFSISDLAACTRPEPWTGVRNPLACKNMRAMRAGDLGFFYHSNAKPSGVAGILRVVEEAKVDETAFDEKAPYYDKKSDREKPRWWCVGVEFVKEFAEVVDLAKIKKEAERGGRLEGMQLVTNSRLSVSRVRREEWECILEMAGDKGESEKTDGGAEGVANGGDKEEDATADE</sequence>
<dbReference type="InterPro" id="IPR002740">
    <property type="entry name" value="EVE_domain"/>
</dbReference>
<evidence type="ECO:0000259" key="9">
    <source>
        <dbReference type="Pfam" id="PF00135"/>
    </source>
</evidence>
<dbReference type="InterPro" id="IPR015947">
    <property type="entry name" value="PUA-like_sf"/>
</dbReference>
<feature type="compositionally biased region" description="Basic and acidic residues" evidence="7">
    <location>
        <begin position="880"/>
        <end position="891"/>
    </location>
</feature>
<dbReference type="Pfam" id="PF01878">
    <property type="entry name" value="EVE"/>
    <property type="match status" value="1"/>
</dbReference>
<keyword evidence="5 11" id="KW-0378">Hydrolase</keyword>
<evidence type="ECO:0000313" key="12">
    <source>
        <dbReference type="Proteomes" id="UP000800036"/>
    </source>
</evidence>
<keyword evidence="8" id="KW-0732">Signal</keyword>
<comment type="similarity">
    <text evidence="2">Belongs to the type-B carboxylesterase/lipase family.</text>
</comment>
<dbReference type="GO" id="GO:0052689">
    <property type="term" value="F:carboxylic ester hydrolase activity"/>
    <property type="evidence" value="ECO:0007669"/>
    <property type="project" value="TreeGrafter"/>
</dbReference>
<dbReference type="CDD" id="cd21133">
    <property type="entry name" value="EVE"/>
    <property type="match status" value="1"/>
</dbReference>
<feature type="domain" description="EVE" evidence="10">
    <location>
        <begin position="721"/>
        <end position="879"/>
    </location>
</feature>
<evidence type="ECO:0000256" key="3">
    <source>
        <dbReference type="ARBA" id="ARBA00014654"/>
    </source>
</evidence>
<protein>
    <recommendedName>
        <fullName evidence="3">Thymocyte nuclear protein 1</fullName>
    </recommendedName>
</protein>
<dbReference type="InterPro" id="IPR029058">
    <property type="entry name" value="AB_hydrolase_fold"/>
</dbReference>
<keyword evidence="4" id="KW-0597">Phosphoprotein</keyword>
<feature type="signal peptide" evidence="8">
    <location>
        <begin position="1"/>
        <end position="15"/>
    </location>
</feature>
<evidence type="ECO:0000256" key="1">
    <source>
        <dbReference type="ARBA" id="ARBA00004123"/>
    </source>
</evidence>
<dbReference type="PROSITE" id="PS00122">
    <property type="entry name" value="CARBOXYLESTERASE_B_1"/>
    <property type="match status" value="1"/>
</dbReference>
<evidence type="ECO:0000256" key="6">
    <source>
        <dbReference type="ARBA" id="ARBA00023242"/>
    </source>
</evidence>
<dbReference type="InterPro" id="IPR050654">
    <property type="entry name" value="AChE-related_enzymes"/>
</dbReference>
<evidence type="ECO:0000256" key="7">
    <source>
        <dbReference type="SAM" id="MobiDB-lite"/>
    </source>
</evidence>
<feature type="compositionally biased region" description="Basic residues" evidence="7">
    <location>
        <begin position="639"/>
        <end position="649"/>
    </location>
</feature>
<feature type="domain" description="Carboxylesterase type B" evidence="9">
    <location>
        <begin position="34"/>
        <end position="539"/>
    </location>
</feature>
<reference evidence="11" key="1">
    <citation type="journal article" date="2020" name="Stud. Mycol.">
        <title>101 Dothideomycetes genomes: a test case for predicting lifestyles and emergence of pathogens.</title>
        <authorList>
            <person name="Haridas S."/>
            <person name="Albert R."/>
            <person name="Binder M."/>
            <person name="Bloem J."/>
            <person name="Labutti K."/>
            <person name="Salamov A."/>
            <person name="Andreopoulos B."/>
            <person name="Baker S."/>
            <person name="Barry K."/>
            <person name="Bills G."/>
            <person name="Bluhm B."/>
            <person name="Cannon C."/>
            <person name="Castanera R."/>
            <person name="Culley D."/>
            <person name="Daum C."/>
            <person name="Ezra D."/>
            <person name="Gonzalez J."/>
            <person name="Henrissat B."/>
            <person name="Kuo A."/>
            <person name="Liang C."/>
            <person name="Lipzen A."/>
            <person name="Lutzoni F."/>
            <person name="Magnuson J."/>
            <person name="Mondo S."/>
            <person name="Nolan M."/>
            <person name="Ohm R."/>
            <person name="Pangilinan J."/>
            <person name="Park H.-J."/>
            <person name="Ramirez L."/>
            <person name="Alfaro M."/>
            <person name="Sun H."/>
            <person name="Tritt A."/>
            <person name="Yoshinaga Y."/>
            <person name="Zwiers L.-H."/>
            <person name="Turgeon B."/>
            <person name="Goodwin S."/>
            <person name="Spatafora J."/>
            <person name="Crous P."/>
            <person name="Grigoriev I."/>
        </authorList>
    </citation>
    <scope>NUCLEOTIDE SEQUENCE</scope>
    <source>
        <strain evidence="11">CBS 107.79</strain>
    </source>
</reference>
<dbReference type="InterPro" id="IPR019826">
    <property type="entry name" value="Carboxylesterase_B_AS"/>
</dbReference>
<organism evidence="11 12">
    <name type="scientific">Bimuria novae-zelandiae CBS 107.79</name>
    <dbReference type="NCBI Taxonomy" id="1447943"/>
    <lineage>
        <taxon>Eukaryota</taxon>
        <taxon>Fungi</taxon>
        <taxon>Dikarya</taxon>
        <taxon>Ascomycota</taxon>
        <taxon>Pezizomycotina</taxon>
        <taxon>Dothideomycetes</taxon>
        <taxon>Pleosporomycetidae</taxon>
        <taxon>Pleosporales</taxon>
        <taxon>Massarineae</taxon>
        <taxon>Didymosphaeriaceae</taxon>
        <taxon>Bimuria</taxon>
    </lineage>
</organism>
<dbReference type="InterPro" id="IPR002018">
    <property type="entry name" value="CarbesteraseB"/>
</dbReference>
<evidence type="ECO:0000313" key="11">
    <source>
        <dbReference type="EMBL" id="KAF1968472.1"/>
    </source>
</evidence>
<evidence type="ECO:0000256" key="2">
    <source>
        <dbReference type="ARBA" id="ARBA00005964"/>
    </source>
</evidence>
<comment type="subcellular location">
    <subcellularLocation>
        <location evidence="1">Nucleus</location>
    </subcellularLocation>
</comment>
<keyword evidence="6" id="KW-0539">Nucleus</keyword>
<dbReference type="Gene3D" id="3.40.50.1820">
    <property type="entry name" value="alpha/beta hydrolase"/>
    <property type="match status" value="1"/>
</dbReference>
<dbReference type="SUPFAM" id="SSF53474">
    <property type="entry name" value="alpha/beta-Hydrolases"/>
    <property type="match status" value="1"/>
</dbReference>
<dbReference type="PANTHER" id="PTHR43918:SF4">
    <property type="entry name" value="CARBOXYLIC ESTER HYDROLASE"/>
    <property type="match status" value="1"/>
</dbReference>
<gene>
    <name evidence="11" type="ORF">BU23DRAFT_602203</name>
</gene>
<dbReference type="Proteomes" id="UP000800036">
    <property type="component" value="Unassembled WGS sequence"/>
</dbReference>
<dbReference type="EMBL" id="ML976720">
    <property type="protein sequence ID" value="KAF1968472.1"/>
    <property type="molecule type" value="Genomic_DNA"/>
</dbReference>
<evidence type="ECO:0000256" key="4">
    <source>
        <dbReference type="ARBA" id="ARBA00022553"/>
    </source>
</evidence>
<dbReference type="Gene3D" id="3.10.590.10">
    <property type="entry name" value="ph1033 like domains"/>
    <property type="match status" value="1"/>
</dbReference>
<keyword evidence="12" id="KW-1185">Reference proteome</keyword>
<evidence type="ECO:0000256" key="5">
    <source>
        <dbReference type="ARBA" id="ARBA00022801"/>
    </source>
</evidence>